<reference evidence="4 5" key="1">
    <citation type="journal article" date="2024" name="G3 (Bethesda)">
        <title>Genome assembly of Hibiscus sabdariffa L. provides insights into metabolisms of medicinal natural products.</title>
        <authorList>
            <person name="Kim T."/>
        </authorList>
    </citation>
    <scope>NUCLEOTIDE SEQUENCE [LARGE SCALE GENOMIC DNA]</scope>
    <source>
        <strain evidence="4">TK-2024</strain>
        <tissue evidence="4">Old leaves</tissue>
    </source>
</reference>
<keyword evidence="2" id="KW-0677">Repeat</keyword>
<feature type="repeat" description="PPR" evidence="3">
    <location>
        <begin position="79"/>
        <end position="113"/>
    </location>
</feature>
<sequence length="241" mass="27338">MPGVLSCNAILDAVIRCKKPVRFAEEVFEEMIRNGISPNVFTYNILIRGFLLGGEFGEDRMKETNEVLQEMSWEGFIPDEVTYDTLVNGHCKDGNLHQALVSHAEMVWNGLLQTSLRGLCEHSRLAEACHLFQEMPSAGVTRDGSAYTMLIYAYCREGDIKKAFHLHDEMVPEGLPSICYLLSVVALIKGFCMKGLMNEADRVFETMLQRNRNPDEAAYNVIIHGHRRGGNIQKAYDLYKW</sequence>
<dbReference type="Proteomes" id="UP001472677">
    <property type="component" value="Unassembled WGS sequence"/>
</dbReference>
<comment type="similarity">
    <text evidence="1">Belongs to the PPR family. P subfamily.</text>
</comment>
<dbReference type="PANTHER" id="PTHR47939:SF13">
    <property type="entry name" value="OS03G0201400 PROTEIN"/>
    <property type="match status" value="1"/>
</dbReference>
<gene>
    <name evidence="4" type="ORF">V6N12_010988</name>
</gene>
<feature type="repeat" description="PPR" evidence="3">
    <location>
        <begin position="143"/>
        <end position="177"/>
    </location>
</feature>
<organism evidence="4 5">
    <name type="scientific">Hibiscus sabdariffa</name>
    <name type="common">roselle</name>
    <dbReference type="NCBI Taxonomy" id="183260"/>
    <lineage>
        <taxon>Eukaryota</taxon>
        <taxon>Viridiplantae</taxon>
        <taxon>Streptophyta</taxon>
        <taxon>Embryophyta</taxon>
        <taxon>Tracheophyta</taxon>
        <taxon>Spermatophyta</taxon>
        <taxon>Magnoliopsida</taxon>
        <taxon>eudicotyledons</taxon>
        <taxon>Gunneridae</taxon>
        <taxon>Pentapetalae</taxon>
        <taxon>rosids</taxon>
        <taxon>malvids</taxon>
        <taxon>Malvales</taxon>
        <taxon>Malvaceae</taxon>
        <taxon>Malvoideae</taxon>
        <taxon>Hibiscus</taxon>
    </lineage>
</organism>
<dbReference type="Pfam" id="PF13041">
    <property type="entry name" value="PPR_2"/>
    <property type="match status" value="2"/>
</dbReference>
<feature type="repeat" description="PPR" evidence="3">
    <location>
        <begin position="3"/>
        <end position="38"/>
    </location>
</feature>
<evidence type="ECO:0000313" key="4">
    <source>
        <dbReference type="EMBL" id="KAK8562924.1"/>
    </source>
</evidence>
<keyword evidence="5" id="KW-1185">Reference proteome</keyword>
<protein>
    <recommendedName>
        <fullName evidence="6">Pentatricopeptide repeat-containing protein</fullName>
    </recommendedName>
</protein>
<evidence type="ECO:0000256" key="1">
    <source>
        <dbReference type="ARBA" id="ARBA00007626"/>
    </source>
</evidence>
<dbReference type="InterPro" id="IPR011990">
    <property type="entry name" value="TPR-like_helical_dom_sf"/>
</dbReference>
<dbReference type="Gene3D" id="1.25.40.10">
    <property type="entry name" value="Tetratricopeptide repeat domain"/>
    <property type="match status" value="3"/>
</dbReference>
<feature type="repeat" description="PPR" evidence="3">
    <location>
        <begin position="180"/>
        <end position="214"/>
    </location>
</feature>
<dbReference type="EMBL" id="JBBPBM010000012">
    <property type="protein sequence ID" value="KAK8562924.1"/>
    <property type="molecule type" value="Genomic_DNA"/>
</dbReference>
<name>A0ABR2ENG5_9ROSI</name>
<evidence type="ECO:0008006" key="6">
    <source>
        <dbReference type="Google" id="ProtNLM"/>
    </source>
</evidence>
<dbReference type="SUPFAM" id="SSF81901">
    <property type="entry name" value="HCP-like"/>
    <property type="match status" value="1"/>
</dbReference>
<evidence type="ECO:0000313" key="5">
    <source>
        <dbReference type="Proteomes" id="UP001472677"/>
    </source>
</evidence>
<proteinExistence type="inferred from homology"/>
<comment type="caution">
    <text evidence="4">The sequence shown here is derived from an EMBL/GenBank/DDBJ whole genome shotgun (WGS) entry which is preliminary data.</text>
</comment>
<dbReference type="Pfam" id="PF12854">
    <property type="entry name" value="PPR_1"/>
    <property type="match status" value="2"/>
</dbReference>
<evidence type="ECO:0000256" key="2">
    <source>
        <dbReference type="ARBA" id="ARBA00022737"/>
    </source>
</evidence>
<dbReference type="InterPro" id="IPR002885">
    <property type="entry name" value="PPR_rpt"/>
</dbReference>
<dbReference type="PANTHER" id="PTHR47939">
    <property type="entry name" value="MEMBRANE-ASSOCIATED SALT-INDUCIBLE PROTEIN-LIKE"/>
    <property type="match status" value="1"/>
</dbReference>
<accession>A0ABR2ENG5</accession>
<evidence type="ECO:0000256" key="3">
    <source>
        <dbReference type="PROSITE-ProRule" id="PRU00708"/>
    </source>
</evidence>
<dbReference type="PROSITE" id="PS51375">
    <property type="entry name" value="PPR"/>
    <property type="match status" value="4"/>
</dbReference>
<dbReference type="InterPro" id="IPR050667">
    <property type="entry name" value="PPR-containing_protein"/>
</dbReference>
<dbReference type="NCBIfam" id="TIGR00756">
    <property type="entry name" value="PPR"/>
    <property type="match status" value="4"/>
</dbReference>